<sequence>SLFSDPRDTRKAGVKWCNLGSLQPPLPARSSDSPASGSRVAGITGAGHQAQLILVFLGETGFLHVYQAGPKLLTSGDPLPWLPKVLGLQA</sequence>
<dbReference type="PANTHER" id="PTHR12138">
    <property type="entry name" value="PRIMATE-EXPANDED PROTEIN FAMILY"/>
    <property type="match status" value="1"/>
</dbReference>
<dbReference type="PANTHER" id="PTHR12138:SF162">
    <property type="entry name" value="CHROMOSOME UNDETERMINED SCAFFOLD_275, WHOLE GENOME SHOTGUN SEQUENCE"/>
    <property type="match status" value="1"/>
</dbReference>
<evidence type="ECO:0000313" key="3">
    <source>
        <dbReference type="Proteomes" id="UP000028761"/>
    </source>
</evidence>
<protein>
    <submittedName>
        <fullName evidence="2">Uncharacterized protein</fullName>
    </submittedName>
</protein>
<name>A0A8I5N7U4_PAPAN</name>
<reference evidence="2 3" key="1">
    <citation type="submission" date="2012-03" db="EMBL/GenBank/DDBJ databases">
        <title>Whole Genome Assembly of Papio anubis.</title>
        <authorList>
            <person name="Liu Y.L."/>
            <person name="Abraham K.A."/>
            <person name="Akbar H.A."/>
            <person name="Ali S.A."/>
            <person name="Anosike U.A."/>
            <person name="Aqrawi P.A."/>
            <person name="Arias F.A."/>
            <person name="Attaway T.A."/>
            <person name="Awwad R.A."/>
            <person name="Babu C.B."/>
            <person name="Bandaranaike D.B."/>
            <person name="Battles P.B."/>
            <person name="Bell A.B."/>
            <person name="Beltran B.B."/>
            <person name="Berhane-Mersha D.B."/>
            <person name="Bess C.B."/>
            <person name="Bickham C.B."/>
            <person name="Bolden T.B."/>
            <person name="Carter K.C."/>
            <person name="Chau D.C."/>
            <person name="Chavez A.C."/>
            <person name="Clerc-Blankenburg K.C."/>
            <person name="Coyle M.C."/>
            <person name="Dao M.D."/>
            <person name="Davila M.L.D."/>
            <person name="Davy-Carroll L.D."/>
            <person name="Denson S.D."/>
            <person name="Dinh H.D."/>
            <person name="Fernandez S.F."/>
            <person name="Fernando P.F."/>
            <person name="Forbes L.F."/>
            <person name="Francis C.F."/>
            <person name="Francisco L.F."/>
            <person name="Fu Q.F."/>
            <person name="Garcia-Iii R.G."/>
            <person name="Garrett T.G."/>
            <person name="Gross S.G."/>
            <person name="Gubbala S.G."/>
            <person name="Hirani K.H."/>
            <person name="Hogues M.H."/>
            <person name="Hollins B.H."/>
            <person name="Jackson L.J."/>
            <person name="Javaid M.J."/>
            <person name="Jhangiani S.J."/>
            <person name="Johnson A.J."/>
            <person name="Johnson B.J."/>
            <person name="Jones J.J."/>
            <person name="Joshi V.J."/>
            <person name="Kalu J.K."/>
            <person name="Khan N.K."/>
            <person name="Korchina V.K."/>
            <person name="Kovar C.K."/>
            <person name="Lago L.L."/>
            <person name="Lara F.L."/>
            <person name="Le T.-K.L."/>
            <person name="Lee S.L."/>
            <person name="Legall-Iii F.L."/>
            <person name="Lemon S.L."/>
            <person name="Liu J.L."/>
            <person name="Liu Y.-S.L."/>
            <person name="Liyanage D.L."/>
            <person name="Lopez J.L."/>
            <person name="Lorensuhewa L.L."/>
            <person name="Mata R.M."/>
            <person name="Mathew T.M."/>
            <person name="Mercado C.M."/>
            <person name="Mercado I.M."/>
            <person name="Morales K.M."/>
            <person name="Morgan M.M."/>
            <person name="Munidasa M.M."/>
            <person name="Ngo D.N."/>
            <person name="Nguyen L.N."/>
            <person name="Nguyen T.N."/>
            <person name="Nguyen N.N."/>
            <person name="Obregon M.O."/>
            <person name="Okwuonu G.O."/>
            <person name="Ongeri F.O."/>
            <person name="Onwere C.O."/>
            <person name="Osifeso I.O."/>
            <person name="Parra A.P."/>
            <person name="Patil S.P."/>
            <person name="Perez A.P."/>
            <person name="Perez Y.P."/>
            <person name="Pham C.P."/>
            <person name="Pu L.-L.P."/>
            <person name="Puazo M.P."/>
            <person name="Quiroz J.Q."/>
            <person name="Rouhana J.R."/>
            <person name="Ruiz M.R."/>
            <person name="Ruiz S.-J.R."/>
            <person name="Saada N.S."/>
            <person name="Santibanez J.S."/>
            <person name="Scheel M.S."/>
            <person name="Schneider B.S."/>
            <person name="Simmons D.S."/>
            <person name="Sisson I.S."/>
            <person name="Tang L.-Y.T."/>
            <person name="Thornton R.T."/>
            <person name="Tisius J.T."/>
            <person name="Toledanes G.T."/>
            <person name="Trejos Z.T."/>
            <person name="Usmani K.U."/>
            <person name="Varghese R.V."/>
            <person name="Vattathil S.V."/>
            <person name="Vee V.V."/>
            <person name="Walker D.W."/>
            <person name="Weissenberger G.W."/>
            <person name="White C.W."/>
            <person name="Williams A.W."/>
            <person name="Woodworth J.W."/>
            <person name="Wright R.W."/>
            <person name="Zhu Y.Z."/>
            <person name="Han Y.H."/>
            <person name="Newsham I.N."/>
            <person name="Nazareth L.N."/>
            <person name="Worley K.W."/>
            <person name="Muzny D.M."/>
            <person name="Rogers J.R."/>
            <person name="Gibbs R.G."/>
        </authorList>
    </citation>
    <scope>NUCLEOTIDE SEQUENCE [LARGE SCALE GENOMIC DNA]</scope>
</reference>
<organism evidence="2 3">
    <name type="scientific">Papio anubis</name>
    <name type="common">Olive baboon</name>
    <dbReference type="NCBI Taxonomy" id="9555"/>
    <lineage>
        <taxon>Eukaryota</taxon>
        <taxon>Metazoa</taxon>
        <taxon>Chordata</taxon>
        <taxon>Craniata</taxon>
        <taxon>Vertebrata</taxon>
        <taxon>Euteleostomi</taxon>
        <taxon>Mammalia</taxon>
        <taxon>Eutheria</taxon>
        <taxon>Euarchontoglires</taxon>
        <taxon>Primates</taxon>
        <taxon>Haplorrhini</taxon>
        <taxon>Catarrhini</taxon>
        <taxon>Cercopithecidae</taxon>
        <taxon>Cercopithecinae</taxon>
        <taxon>Papio</taxon>
    </lineage>
</organism>
<dbReference type="AlphaFoldDB" id="A0A8I5N7U4"/>
<dbReference type="Proteomes" id="UP000028761">
    <property type="component" value="Chromosome 5"/>
</dbReference>
<dbReference type="PRINTS" id="PR02045">
    <property type="entry name" value="F138DOMAIN"/>
</dbReference>
<proteinExistence type="predicted"/>
<feature type="region of interest" description="Disordered" evidence="1">
    <location>
        <begin position="21"/>
        <end position="40"/>
    </location>
</feature>
<keyword evidence="3" id="KW-1185">Reference proteome</keyword>
<evidence type="ECO:0000313" key="2">
    <source>
        <dbReference type="Ensembl" id="ENSPANP00000057115.1"/>
    </source>
</evidence>
<reference evidence="2" key="3">
    <citation type="submission" date="2025-09" db="UniProtKB">
        <authorList>
            <consortium name="Ensembl"/>
        </authorList>
    </citation>
    <scope>IDENTIFICATION</scope>
</reference>
<dbReference type="Ensembl" id="ENSPANT00000066094.1">
    <property type="protein sequence ID" value="ENSPANP00000057115.1"/>
    <property type="gene ID" value="ENSPANG00000044401.1"/>
</dbReference>
<evidence type="ECO:0000256" key="1">
    <source>
        <dbReference type="SAM" id="MobiDB-lite"/>
    </source>
</evidence>
<accession>A0A8I5N7U4</accession>
<reference evidence="2" key="2">
    <citation type="submission" date="2025-08" db="UniProtKB">
        <authorList>
            <consortium name="Ensembl"/>
        </authorList>
    </citation>
    <scope>IDENTIFICATION</scope>
</reference>
<dbReference type="GeneTree" id="ENSGT01140000284788"/>